<dbReference type="Pfam" id="PF07833">
    <property type="entry name" value="Cu_amine_oxidN1"/>
    <property type="match status" value="1"/>
</dbReference>
<accession>A0A919YRC6</accession>
<protein>
    <recommendedName>
        <fullName evidence="2">Copper amine oxidase-like N-terminal domain-containing protein</fullName>
    </recommendedName>
</protein>
<sequence>MKKWTSLLAALMLIFALATGVQAKEAENAANNAVTVWLNGEQVEFGEHQPVLVKGTTFVPAITTLETLGYDVTWDEENSAVAAEKYGLVLGFQVGNSTGYVNGIEVELTAAPNVQDGTVYVPVRFISEALGYEVGWNGPARSVTLVKEASKGYIWKVEKDGAVVHLLGSIHLGDAKMYPLRDEIEEAFESSDHLVVEINIAQVPDKQTAAEIAALQTYADGTTLKDHVSADTYARVQAFLQELGLPTDAYDTYKPWAVYLDMVNYAATTEGYQGGVGIDMYYLSRALAANKPILELESYSSQLKVFDSYSKELQELQVNEALDGIFGVAETADSTEPTLDVLAGLWIQGDDAGLEELVAEVQQNTELYEKLLKNRHAGMMEKIEGYLNNENKDSYFVVAGYLHMLGKDGLVTLLKEKGYTVTRI</sequence>
<feature type="signal peptide" evidence="1">
    <location>
        <begin position="1"/>
        <end position="23"/>
    </location>
</feature>
<dbReference type="InterPro" id="IPR036582">
    <property type="entry name" value="Mao_N_sf"/>
</dbReference>
<dbReference type="EMBL" id="BOSE01000010">
    <property type="protein sequence ID" value="GIP18673.1"/>
    <property type="molecule type" value="Genomic_DNA"/>
</dbReference>
<dbReference type="InterPro" id="IPR012854">
    <property type="entry name" value="Cu_amine_oxidase-like_N"/>
</dbReference>
<organism evidence="3 4">
    <name type="scientific">Paenibacillus montaniterrae</name>
    <dbReference type="NCBI Taxonomy" id="429341"/>
    <lineage>
        <taxon>Bacteria</taxon>
        <taxon>Bacillati</taxon>
        <taxon>Bacillota</taxon>
        <taxon>Bacilli</taxon>
        <taxon>Bacillales</taxon>
        <taxon>Paenibacillaceae</taxon>
        <taxon>Paenibacillus</taxon>
    </lineage>
</organism>
<dbReference type="Proteomes" id="UP000683139">
    <property type="component" value="Unassembled WGS sequence"/>
</dbReference>
<reference evidence="3" key="1">
    <citation type="submission" date="2021-03" db="EMBL/GenBank/DDBJ databases">
        <title>Antimicrobial resistance genes in bacteria isolated from Japanese honey, and their potential for conferring macrolide and lincosamide resistance in the American foulbrood pathogen Paenibacillus larvae.</title>
        <authorList>
            <person name="Okamoto M."/>
            <person name="Kumagai M."/>
            <person name="Kanamori H."/>
            <person name="Takamatsu D."/>
        </authorList>
    </citation>
    <scope>NUCLEOTIDE SEQUENCE</scope>
    <source>
        <strain evidence="3">J40TS1</strain>
    </source>
</reference>
<dbReference type="AlphaFoldDB" id="A0A919YRC6"/>
<evidence type="ECO:0000256" key="1">
    <source>
        <dbReference type="SAM" id="SignalP"/>
    </source>
</evidence>
<dbReference type="PANTHER" id="PTHR40590">
    <property type="entry name" value="CYTOPLASMIC PROTEIN-RELATED"/>
    <property type="match status" value="1"/>
</dbReference>
<dbReference type="SUPFAM" id="SSF55383">
    <property type="entry name" value="Copper amine oxidase, domain N"/>
    <property type="match status" value="1"/>
</dbReference>
<keyword evidence="4" id="KW-1185">Reference proteome</keyword>
<dbReference type="InterPro" id="IPR002816">
    <property type="entry name" value="TraB/PrgY/GumN_fam"/>
</dbReference>
<evidence type="ECO:0000259" key="2">
    <source>
        <dbReference type="Pfam" id="PF07833"/>
    </source>
</evidence>
<name>A0A919YRC6_9BACL</name>
<dbReference type="Gene3D" id="3.30.457.10">
    <property type="entry name" value="Copper amine oxidase-like, N-terminal domain"/>
    <property type="match status" value="1"/>
</dbReference>
<proteinExistence type="predicted"/>
<gene>
    <name evidence="3" type="ORF">J40TS1_43150</name>
</gene>
<keyword evidence="1" id="KW-0732">Signal</keyword>
<dbReference type="Pfam" id="PF01963">
    <property type="entry name" value="TraB_PrgY_gumN"/>
    <property type="match status" value="1"/>
</dbReference>
<evidence type="ECO:0000313" key="3">
    <source>
        <dbReference type="EMBL" id="GIP18673.1"/>
    </source>
</evidence>
<dbReference type="InterPro" id="IPR047111">
    <property type="entry name" value="YbaP-like"/>
</dbReference>
<feature type="domain" description="Copper amine oxidase-like N-terminal" evidence="2">
    <location>
        <begin position="38"/>
        <end position="144"/>
    </location>
</feature>
<feature type="chain" id="PRO_5037572318" description="Copper amine oxidase-like N-terminal domain-containing protein" evidence="1">
    <location>
        <begin position="24"/>
        <end position="424"/>
    </location>
</feature>
<evidence type="ECO:0000313" key="4">
    <source>
        <dbReference type="Proteomes" id="UP000683139"/>
    </source>
</evidence>
<comment type="caution">
    <text evidence="3">The sequence shown here is derived from an EMBL/GenBank/DDBJ whole genome shotgun (WGS) entry which is preliminary data.</text>
</comment>
<dbReference type="PANTHER" id="PTHR40590:SF1">
    <property type="entry name" value="CYTOPLASMIC PROTEIN"/>
    <property type="match status" value="1"/>
</dbReference>
<dbReference type="RefSeq" id="WP_213519336.1">
    <property type="nucleotide sequence ID" value="NZ_BOSE01000010.1"/>
</dbReference>
<dbReference type="CDD" id="cd14789">
    <property type="entry name" value="Tiki"/>
    <property type="match status" value="1"/>
</dbReference>